<reference evidence="2" key="1">
    <citation type="submission" date="2023-10" db="EMBL/GenBank/DDBJ databases">
        <authorList>
            <person name="Guldener U."/>
        </authorList>
    </citation>
    <scope>NUCLEOTIDE SEQUENCE</scope>
    <source>
        <strain evidence="2">Mp4</strain>
    </source>
</reference>
<name>A0AAJ4XIK0_9BASI</name>
<dbReference type="InterPro" id="IPR029063">
    <property type="entry name" value="SAM-dependent_MTases_sf"/>
</dbReference>
<dbReference type="GO" id="GO:0008757">
    <property type="term" value="F:S-adenosylmethionine-dependent methyltransferase activity"/>
    <property type="evidence" value="ECO:0007669"/>
    <property type="project" value="UniProtKB-ARBA"/>
</dbReference>
<accession>A0AAJ4XIK0</accession>
<gene>
    <name evidence="2" type="ORF">MEPE_01479</name>
</gene>
<keyword evidence="3" id="KW-1185">Reference proteome</keyword>
<dbReference type="PANTHER" id="PTHR14614:SF147">
    <property type="entry name" value="S-ADENOSYLMETHIONINE-DEPENDENT METHYLTRANSFERASE OF THE SEVEN BETA-STRAND FAMILY"/>
    <property type="match status" value="1"/>
</dbReference>
<evidence type="ECO:0008006" key="4">
    <source>
        <dbReference type="Google" id="ProtNLM"/>
    </source>
</evidence>
<feature type="region of interest" description="Disordered" evidence="1">
    <location>
        <begin position="55"/>
        <end position="76"/>
    </location>
</feature>
<dbReference type="Pfam" id="PF10294">
    <property type="entry name" value="Methyltransf_16"/>
    <property type="match status" value="1"/>
</dbReference>
<dbReference type="PANTHER" id="PTHR14614">
    <property type="entry name" value="HEPATOCELLULAR CARCINOMA-ASSOCIATED ANTIGEN"/>
    <property type="match status" value="1"/>
</dbReference>
<dbReference type="SUPFAM" id="SSF53335">
    <property type="entry name" value="S-adenosyl-L-methionine-dependent methyltransferases"/>
    <property type="match status" value="1"/>
</dbReference>
<protein>
    <recommendedName>
        <fullName evidence="4">S-adenosylmethionine-dependent methyltransferase of the seven beta-strand family</fullName>
    </recommendedName>
</protein>
<sequence length="452" mass="49452">MSDELTFLPSRDLRDLRTLDLTSSTCLKHVQGNLESLARLLGASGGRIIHAPPTLQQSHQTADDGPLPSFEEPPKEVDPFERSYVARWLTRLISEFTLLCSNDEAIAAEAEQVSEKCAELLALSAGRMAAGASVQDHVFQLEDGALTVNLRDGPLVHDSLGTHTWGAAPILSQLLLPLYASDGRDLKVLELGAGTGLVGLSIANWSRLHRTEDRTRVVCTDYHPTVLENLAHNIAINGWISPVPDQAGAPPSQPTATTVSARCLDWQGVHRLASGQDPDLTQVLTSQTLPSHLGVFRKADWAQLLDIDLDAGSFDLLVAAGNRGTDDPKLLIWPSDCVYDPVHPFWIKSVAGKLLRAVSSANGVEPLLHVMVPLRPTHQQEMQAVYQAFEPRRGPLHPQLVILSEQDYQGYENFGAWNSVVRSEGTAQSQPEGGLARTYRWFQIGWQMMPSA</sequence>
<dbReference type="AlphaFoldDB" id="A0AAJ4XIK0"/>
<proteinExistence type="predicted"/>
<dbReference type="EMBL" id="OAPG01000002">
    <property type="protein sequence ID" value="SNX82773.1"/>
    <property type="molecule type" value="Genomic_DNA"/>
</dbReference>
<evidence type="ECO:0000313" key="2">
    <source>
        <dbReference type="EMBL" id="SNX82773.1"/>
    </source>
</evidence>
<evidence type="ECO:0000313" key="3">
    <source>
        <dbReference type="Proteomes" id="UP001294444"/>
    </source>
</evidence>
<organism evidence="2 3">
    <name type="scientific">Melanopsichium pennsylvanicum</name>
    <dbReference type="NCBI Taxonomy" id="63383"/>
    <lineage>
        <taxon>Eukaryota</taxon>
        <taxon>Fungi</taxon>
        <taxon>Dikarya</taxon>
        <taxon>Basidiomycota</taxon>
        <taxon>Ustilaginomycotina</taxon>
        <taxon>Ustilaginomycetes</taxon>
        <taxon>Ustilaginales</taxon>
        <taxon>Ustilaginaceae</taxon>
        <taxon>Melanopsichium</taxon>
    </lineage>
</organism>
<evidence type="ECO:0000256" key="1">
    <source>
        <dbReference type="SAM" id="MobiDB-lite"/>
    </source>
</evidence>
<comment type="caution">
    <text evidence="2">The sequence shown here is derived from an EMBL/GenBank/DDBJ whole genome shotgun (WGS) entry which is preliminary data.</text>
</comment>
<dbReference type="Gene3D" id="3.40.50.150">
    <property type="entry name" value="Vaccinia Virus protein VP39"/>
    <property type="match status" value="1"/>
</dbReference>
<dbReference type="Proteomes" id="UP001294444">
    <property type="component" value="Unassembled WGS sequence"/>
</dbReference>
<dbReference type="InterPro" id="IPR019410">
    <property type="entry name" value="Methyltransf_16"/>
</dbReference>